<keyword evidence="1 2" id="KW-0694">RNA-binding</keyword>
<dbReference type="PANTHER" id="PTHR15481:SF0">
    <property type="entry name" value="LD23870P-RELATED"/>
    <property type="match status" value="1"/>
</dbReference>
<feature type="region of interest" description="Disordered" evidence="3">
    <location>
        <begin position="1"/>
        <end position="29"/>
    </location>
</feature>
<proteinExistence type="predicted"/>
<dbReference type="OrthoDB" id="252020at2759"/>
<dbReference type="InterPro" id="IPR000504">
    <property type="entry name" value="RRM_dom"/>
</dbReference>
<feature type="compositionally biased region" description="Low complexity" evidence="3">
    <location>
        <begin position="1"/>
        <end position="26"/>
    </location>
</feature>
<accession>A0A9P7B442</accession>
<dbReference type="GO" id="GO:0005654">
    <property type="term" value="C:nucleoplasm"/>
    <property type="evidence" value="ECO:0007669"/>
    <property type="project" value="TreeGrafter"/>
</dbReference>
<evidence type="ECO:0000313" key="5">
    <source>
        <dbReference type="EMBL" id="KAG0658208.1"/>
    </source>
</evidence>
<dbReference type="PANTHER" id="PTHR15481">
    <property type="entry name" value="RIBONUCLEIC ACID BINDING PROTEIN S1"/>
    <property type="match status" value="1"/>
</dbReference>
<organism evidence="5 6">
    <name type="scientific">Rhodotorula mucilaginosa</name>
    <name type="common">Yeast</name>
    <name type="synonym">Rhodotorula rubra</name>
    <dbReference type="NCBI Taxonomy" id="5537"/>
    <lineage>
        <taxon>Eukaryota</taxon>
        <taxon>Fungi</taxon>
        <taxon>Dikarya</taxon>
        <taxon>Basidiomycota</taxon>
        <taxon>Pucciniomycotina</taxon>
        <taxon>Microbotryomycetes</taxon>
        <taxon>Sporidiobolales</taxon>
        <taxon>Sporidiobolaceae</taxon>
        <taxon>Rhodotorula</taxon>
    </lineage>
</organism>
<evidence type="ECO:0000256" key="2">
    <source>
        <dbReference type="PROSITE-ProRule" id="PRU00176"/>
    </source>
</evidence>
<dbReference type="Pfam" id="PF00076">
    <property type="entry name" value="RRM_1"/>
    <property type="match status" value="1"/>
</dbReference>
<dbReference type="GO" id="GO:0005737">
    <property type="term" value="C:cytoplasm"/>
    <property type="evidence" value="ECO:0007669"/>
    <property type="project" value="TreeGrafter"/>
</dbReference>
<dbReference type="Gene3D" id="3.30.70.330">
    <property type="match status" value="1"/>
</dbReference>
<keyword evidence="6" id="KW-1185">Reference proteome</keyword>
<dbReference type="GO" id="GO:0003723">
    <property type="term" value="F:RNA binding"/>
    <property type="evidence" value="ECO:0007669"/>
    <property type="project" value="UniProtKB-UniRule"/>
</dbReference>
<protein>
    <recommendedName>
        <fullName evidence="4">RRM domain-containing protein</fullName>
    </recommendedName>
</protein>
<dbReference type="Proteomes" id="UP000777482">
    <property type="component" value="Unassembled WGS sequence"/>
</dbReference>
<evidence type="ECO:0000313" key="6">
    <source>
        <dbReference type="Proteomes" id="UP000777482"/>
    </source>
</evidence>
<dbReference type="AlphaFoldDB" id="A0A9P7B442"/>
<evidence type="ECO:0000256" key="1">
    <source>
        <dbReference type="ARBA" id="ARBA00022884"/>
    </source>
</evidence>
<dbReference type="GO" id="GO:0061574">
    <property type="term" value="C:ASAP complex"/>
    <property type="evidence" value="ECO:0007669"/>
    <property type="project" value="TreeGrafter"/>
</dbReference>
<feature type="domain" description="RRM" evidence="4">
    <location>
        <begin position="28"/>
        <end position="106"/>
    </location>
</feature>
<name>A0A9P7B442_RHOMI</name>
<dbReference type="SUPFAM" id="SSF54928">
    <property type="entry name" value="RNA-binding domain, RBD"/>
    <property type="match status" value="1"/>
</dbReference>
<dbReference type="GO" id="GO:0000398">
    <property type="term" value="P:mRNA splicing, via spliceosome"/>
    <property type="evidence" value="ECO:0007669"/>
    <property type="project" value="TreeGrafter"/>
</dbReference>
<dbReference type="EMBL" id="PUHQ01000069">
    <property type="protein sequence ID" value="KAG0658208.1"/>
    <property type="molecule type" value="Genomic_DNA"/>
</dbReference>
<comment type="caution">
    <text evidence="5">The sequence shown here is derived from an EMBL/GenBank/DDBJ whole genome shotgun (WGS) entry which is preliminary data.</text>
</comment>
<sequence>MPRSPSSPARSYTRSPSRSRSPTPSTADTIRITKLTKNVTTVHLEEIFDVYGKIVDIDLPINKRLGTHKGTAWITFASPAAAAKAADYMDAAQIDGSTVTVVIEPPTPPRVGRGVQNLAGVRQAGIGA</sequence>
<evidence type="ECO:0000259" key="4">
    <source>
        <dbReference type="PROSITE" id="PS50102"/>
    </source>
</evidence>
<dbReference type="InterPro" id="IPR012677">
    <property type="entry name" value="Nucleotide-bd_a/b_plait_sf"/>
</dbReference>
<dbReference type="InterPro" id="IPR035979">
    <property type="entry name" value="RBD_domain_sf"/>
</dbReference>
<reference evidence="5 6" key="1">
    <citation type="submission" date="2020-11" db="EMBL/GenBank/DDBJ databases">
        <title>Kefir isolates.</title>
        <authorList>
            <person name="Marcisauskas S."/>
            <person name="Kim Y."/>
            <person name="Blasche S."/>
        </authorList>
    </citation>
    <scope>NUCLEOTIDE SEQUENCE [LARGE SCALE GENOMIC DNA]</scope>
    <source>
        <strain evidence="5 6">KR</strain>
    </source>
</reference>
<gene>
    <name evidence="5" type="ORF">C6P46_005867</name>
</gene>
<dbReference type="SMART" id="SM00360">
    <property type="entry name" value="RRM"/>
    <property type="match status" value="1"/>
</dbReference>
<dbReference type="PROSITE" id="PS50102">
    <property type="entry name" value="RRM"/>
    <property type="match status" value="1"/>
</dbReference>
<evidence type="ECO:0000256" key="3">
    <source>
        <dbReference type="SAM" id="MobiDB-lite"/>
    </source>
</evidence>